<comment type="caution">
    <text evidence="1">The sequence shown here is derived from an EMBL/GenBank/DDBJ whole genome shotgun (WGS) entry which is preliminary data.</text>
</comment>
<gene>
    <name evidence="1" type="ORF">RHMOL_Rhmol11G0028100</name>
</gene>
<proteinExistence type="predicted"/>
<protein>
    <submittedName>
        <fullName evidence="1">Uncharacterized protein</fullName>
    </submittedName>
</protein>
<evidence type="ECO:0000313" key="1">
    <source>
        <dbReference type="EMBL" id="KAI8530087.1"/>
    </source>
</evidence>
<name>A0ACC0LNY8_RHOML</name>
<accession>A0ACC0LNY8</accession>
<organism evidence="1 2">
    <name type="scientific">Rhododendron molle</name>
    <name type="common">Chinese azalea</name>
    <name type="synonym">Azalea mollis</name>
    <dbReference type="NCBI Taxonomy" id="49168"/>
    <lineage>
        <taxon>Eukaryota</taxon>
        <taxon>Viridiplantae</taxon>
        <taxon>Streptophyta</taxon>
        <taxon>Embryophyta</taxon>
        <taxon>Tracheophyta</taxon>
        <taxon>Spermatophyta</taxon>
        <taxon>Magnoliopsida</taxon>
        <taxon>eudicotyledons</taxon>
        <taxon>Gunneridae</taxon>
        <taxon>Pentapetalae</taxon>
        <taxon>asterids</taxon>
        <taxon>Ericales</taxon>
        <taxon>Ericaceae</taxon>
        <taxon>Ericoideae</taxon>
        <taxon>Rhodoreae</taxon>
        <taxon>Rhododendron</taxon>
    </lineage>
</organism>
<dbReference type="Proteomes" id="UP001062846">
    <property type="component" value="Chromosome 11"/>
</dbReference>
<dbReference type="EMBL" id="CM046398">
    <property type="protein sequence ID" value="KAI8530087.1"/>
    <property type="molecule type" value="Genomic_DNA"/>
</dbReference>
<keyword evidence="2" id="KW-1185">Reference proteome</keyword>
<reference evidence="1" key="1">
    <citation type="submission" date="2022-02" db="EMBL/GenBank/DDBJ databases">
        <title>Plant Genome Project.</title>
        <authorList>
            <person name="Zhang R.-G."/>
        </authorList>
    </citation>
    <scope>NUCLEOTIDE SEQUENCE</scope>
    <source>
        <strain evidence="1">AT1</strain>
    </source>
</reference>
<sequence>MAVATMVPLPEEHPSSTKFTSGRSIPPPRSSPPGGASLLHKIHLQEEQGLLHNTHFQEEQASSTNSASGEARPPPGTLHPRRTHGFKSLTTSRIVPRFTRPVTDMIDGLWVSCDRMLMRQPALRLGVIIYWAFLHALLTTFVV</sequence>
<evidence type="ECO:0000313" key="2">
    <source>
        <dbReference type="Proteomes" id="UP001062846"/>
    </source>
</evidence>